<dbReference type="AlphaFoldDB" id="A0A834T5S0"/>
<proteinExistence type="predicted"/>
<dbReference type="Pfam" id="PF03151">
    <property type="entry name" value="TPT"/>
    <property type="match status" value="1"/>
</dbReference>
<feature type="domain" description="Sugar phosphate transporter" evidence="6">
    <location>
        <begin position="76"/>
        <end position="375"/>
    </location>
</feature>
<feature type="transmembrane region" description="Helical" evidence="5">
    <location>
        <begin position="305"/>
        <end position="324"/>
    </location>
</feature>
<reference evidence="7" key="1">
    <citation type="submission" date="2020-09" db="EMBL/GenBank/DDBJ databases">
        <title>Genome-Enabled Discovery of Anthraquinone Biosynthesis in Senna tora.</title>
        <authorList>
            <person name="Kang S.-H."/>
            <person name="Pandey R.P."/>
            <person name="Lee C.-M."/>
            <person name="Sim J.-S."/>
            <person name="Jeong J.-T."/>
            <person name="Choi B.-S."/>
            <person name="Jung M."/>
            <person name="Ginzburg D."/>
            <person name="Zhao K."/>
            <person name="Won S.Y."/>
            <person name="Oh T.-J."/>
            <person name="Yu Y."/>
            <person name="Kim N.-H."/>
            <person name="Lee O.R."/>
            <person name="Lee T.-H."/>
            <person name="Bashyal P."/>
            <person name="Kim T.-S."/>
            <person name="Lee W.-H."/>
            <person name="Kawkins C."/>
            <person name="Kim C.-K."/>
            <person name="Kim J.S."/>
            <person name="Ahn B.O."/>
            <person name="Rhee S.Y."/>
            <person name="Sohng J.K."/>
        </authorList>
    </citation>
    <scope>NUCLEOTIDE SEQUENCE</scope>
    <source>
        <tissue evidence="7">Leaf</tissue>
    </source>
</reference>
<evidence type="ECO:0000256" key="1">
    <source>
        <dbReference type="ARBA" id="ARBA00004141"/>
    </source>
</evidence>
<feature type="transmembrane region" description="Helical" evidence="5">
    <location>
        <begin position="226"/>
        <end position="245"/>
    </location>
</feature>
<feature type="transmembrane region" description="Helical" evidence="5">
    <location>
        <begin position="266"/>
        <end position="285"/>
    </location>
</feature>
<keyword evidence="8" id="KW-1185">Reference proteome</keyword>
<dbReference type="OrthoDB" id="18894at2759"/>
<dbReference type="InterPro" id="IPR004853">
    <property type="entry name" value="Sugar_P_trans_dom"/>
</dbReference>
<dbReference type="GO" id="GO:0016020">
    <property type="term" value="C:membrane"/>
    <property type="evidence" value="ECO:0007669"/>
    <property type="project" value="UniProtKB-SubCell"/>
</dbReference>
<protein>
    <submittedName>
        <fullName evidence="7">Putative sugar phosphate/phosphate translocator</fullName>
    </submittedName>
</protein>
<dbReference type="InterPro" id="IPR050186">
    <property type="entry name" value="TPT_transporter"/>
</dbReference>
<evidence type="ECO:0000256" key="2">
    <source>
        <dbReference type="ARBA" id="ARBA00022692"/>
    </source>
</evidence>
<feature type="transmembrane region" description="Helical" evidence="5">
    <location>
        <begin position="358"/>
        <end position="377"/>
    </location>
</feature>
<evidence type="ECO:0000256" key="4">
    <source>
        <dbReference type="ARBA" id="ARBA00023136"/>
    </source>
</evidence>
<feature type="transmembrane region" description="Helical" evidence="5">
    <location>
        <begin position="169"/>
        <end position="194"/>
    </location>
</feature>
<gene>
    <name evidence="7" type="ORF">G2W53_029756</name>
</gene>
<comment type="caution">
    <text evidence="7">The sequence shown here is derived from an EMBL/GenBank/DDBJ whole genome shotgun (WGS) entry which is preliminary data.</text>
</comment>
<dbReference type="Proteomes" id="UP000634136">
    <property type="component" value="Unassembled WGS sequence"/>
</dbReference>
<evidence type="ECO:0000313" key="8">
    <source>
        <dbReference type="Proteomes" id="UP000634136"/>
    </source>
</evidence>
<dbReference type="PANTHER" id="PTHR11132">
    <property type="entry name" value="SOLUTE CARRIER FAMILY 35"/>
    <property type="match status" value="1"/>
</dbReference>
<evidence type="ECO:0000256" key="5">
    <source>
        <dbReference type="SAM" id="Phobius"/>
    </source>
</evidence>
<keyword evidence="3 5" id="KW-1133">Transmembrane helix</keyword>
<evidence type="ECO:0000313" key="7">
    <source>
        <dbReference type="EMBL" id="KAF7815787.1"/>
    </source>
</evidence>
<evidence type="ECO:0000259" key="6">
    <source>
        <dbReference type="Pfam" id="PF03151"/>
    </source>
</evidence>
<accession>A0A834T5S0</accession>
<dbReference type="EMBL" id="JAAIUW010000009">
    <property type="protein sequence ID" value="KAF7815787.1"/>
    <property type="molecule type" value="Genomic_DNA"/>
</dbReference>
<organism evidence="7 8">
    <name type="scientific">Senna tora</name>
    <dbReference type="NCBI Taxonomy" id="362788"/>
    <lineage>
        <taxon>Eukaryota</taxon>
        <taxon>Viridiplantae</taxon>
        <taxon>Streptophyta</taxon>
        <taxon>Embryophyta</taxon>
        <taxon>Tracheophyta</taxon>
        <taxon>Spermatophyta</taxon>
        <taxon>Magnoliopsida</taxon>
        <taxon>eudicotyledons</taxon>
        <taxon>Gunneridae</taxon>
        <taxon>Pentapetalae</taxon>
        <taxon>rosids</taxon>
        <taxon>fabids</taxon>
        <taxon>Fabales</taxon>
        <taxon>Fabaceae</taxon>
        <taxon>Caesalpinioideae</taxon>
        <taxon>Cassia clade</taxon>
        <taxon>Senna</taxon>
    </lineage>
</organism>
<keyword evidence="4 5" id="KW-0472">Membrane</keyword>
<comment type="subcellular location">
    <subcellularLocation>
        <location evidence="1">Membrane</location>
        <topology evidence="1">Multi-pass membrane protein</topology>
    </subcellularLocation>
</comment>
<evidence type="ECO:0000256" key="3">
    <source>
        <dbReference type="ARBA" id="ARBA00022989"/>
    </source>
</evidence>
<name>A0A834T5S0_9FABA</name>
<feature type="transmembrane region" description="Helical" evidence="5">
    <location>
        <begin position="114"/>
        <end position="134"/>
    </location>
</feature>
<keyword evidence="2 5" id="KW-0812">Transmembrane</keyword>
<feature type="transmembrane region" description="Helical" evidence="5">
    <location>
        <begin position="74"/>
        <end position="94"/>
    </location>
</feature>
<feature type="transmembrane region" description="Helical" evidence="5">
    <location>
        <begin position="201"/>
        <end position="220"/>
    </location>
</feature>
<sequence>MHIKFQHRSMHMNGIGTMGDDSVHLRGNGSEKYVTFDIENGASGGKVGVDSSISEDSHGSLGKGSKNPISAADILKTLFFILVWYTFSLFLTLYNKSLLGDDLGKFPAPFLMNTVHFGMQAVLSNFITWFWSHRFKTSVSMSWRDYLWRVVPTALGTALDINLSNASLVFISVTFATMCKSAAPIFLLLFAFAFRLETPSFKLSGIILVISIGILLTVAKETEFEFWGFVLVMLAAVMSGFRWCMTQILLQEIFSGLKNPLTLMSYVTPVMSVATAVLSLVLDPWDEFRVNKYFNNPWHITRSCLLMLLGGSLAFFMVLTEYILVSVTSAVTVTIAGVVKEAVTILVAVLYFHDEFTWLKGLGLLTIIFGVSLFNWYKYCKLQKGQTGEDDLGGSLATDSTTKYVILEEMDEQEDSI</sequence>